<dbReference type="WBParaSite" id="MBELARI_LOCUS15121">
    <property type="protein sequence ID" value="MBELARI_LOCUS15121"/>
    <property type="gene ID" value="MBELARI_LOCUS15121"/>
</dbReference>
<accession>A0AAF3EM50</accession>
<evidence type="ECO:0000313" key="2">
    <source>
        <dbReference type="WBParaSite" id="MBELARI_LOCUS15121"/>
    </source>
</evidence>
<proteinExistence type="predicted"/>
<organism evidence="1 2">
    <name type="scientific">Mesorhabditis belari</name>
    <dbReference type="NCBI Taxonomy" id="2138241"/>
    <lineage>
        <taxon>Eukaryota</taxon>
        <taxon>Metazoa</taxon>
        <taxon>Ecdysozoa</taxon>
        <taxon>Nematoda</taxon>
        <taxon>Chromadorea</taxon>
        <taxon>Rhabditida</taxon>
        <taxon>Rhabditina</taxon>
        <taxon>Rhabditomorpha</taxon>
        <taxon>Rhabditoidea</taxon>
        <taxon>Rhabditidae</taxon>
        <taxon>Mesorhabditinae</taxon>
        <taxon>Mesorhabditis</taxon>
    </lineage>
</organism>
<evidence type="ECO:0000313" key="1">
    <source>
        <dbReference type="Proteomes" id="UP000887575"/>
    </source>
</evidence>
<protein>
    <submittedName>
        <fullName evidence="2">Uncharacterized protein</fullName>
    </submittedName>
</protein>
<dbReference type="AlphaFoldDB" id="A0AAF3EM50"/>
<reference evidence="2" key="1">
    <citation type="submission" date="2024-02" db="UniProtKB">
        <authorList>
            <consortium name="WormBaseParasite"/>
        </authorList>
    </citation>
    <scope>IDENTIFICATION</scope>
</reference>
<keyword evidence="1" id="KW-1185">Reference proteome</keyword>
<name>A0AAF3EM50_9BILA</name>
<dbReference type="Proteomes" id="UP000887575">
    <property type="component" value="Unassembled WGS sequence"/>
</dbReference>
<sequence length="155" mass="18263">MDNKLKQITIMEAMGRMKLNQAETDLPQMGEPHSVKQLVTLHWTLTETWNRVVTMILEGWLYMVIEFTSGMLPWGKFKQRAQQDDRDESILENPQINRLAHLRGHSRLRLRVEMLEMVEMEMLDLAKEDNGVMYIDPLDWDLTHCYTGPKYKITA</sequence>